<dbReference type="Gene3D" id="3.50.30.30">
    <property type="match status" value="1"/>
</dbReference>
<evidence type="ECO:0000256" key="8">
    <source>
        <dbReference type="PROSITE-ProRule" id="PRU01240"/>
    </source>
</evidence>
<dbReference type="CDD" id="cd04852">
    <property type="entry name" value="Peptidases_S8_3"/>
    <property type="match status" value="1"/>
</dbReference>
<feature type="active site" description="Charge relay system" evidence="7 8">
    <location>
        <position position="222"/>
    </location>
</feature>
<name>A0A3P6A8P7_BRACM</name>
<evidence type="ECO:0000256" key="5">
    <source>
        <dbReference type="ARBA" id="ARBA00022825"/>
    </source>
</evidence>
<evidence type="ECO:0000259" key="10">
    <source>
        <dbReference type="Pfam" id="PF00082"/>
    </source>
</evidence>
<keyword evidence="6" id="KW-0325">Glycoprotein</keyword>
<evidence type="ECO:0000256" key="7">
    <source>
        <dbReference type="PIRSR" id="PIRSR615500-1"/>
    </source>
</evidence>
<dbReference type="FunFam" id="3.30.70.80:FF:000002">
    <property type="entry name" value="Subtilisin-like protease SBT5.3"/>
    <property type="match status" value="1"/>
</dbReference>
<dbReference type="PROSITE" id="PS00138">
    <property type="entry name" value="SUBTILASE_SER"/>
    <property type="match status" value="1"/>
</dbReference>
<dbReference type="Gene3D" id="3.40.50.200">
    <property type="entry name" value="Peptidase S8/S53 domain"/>
    <property type="match status" value="1"/>
</dbReference>
<dbReference type="InterPro" id="IPR041469">
    <property type="entry name" value="Subtilisin-like_FN3"/>
</dbReference>
<dbReference type="FunFam" id="2.60.40.2310:FF:000001">
    <property type="entry name" value="Subtilisin-like protease SBT1.5"/>
    <property type="match status" value="1"/>
</dbReference>
<keyword evidence="3 9" id="KW-0732">Signal</keyword>
<keyword evidence="2 8" id="KW-0645">Protease</keyword>
<evidence type="ECO:0000256" key="1">
    <source>
        <dbReference type="ARBA" id="ARBA00011073"/>
    </source>
</evidence>
<dbReference type="FunFam" id="3.40.50.200:FF:000006">
    <property type="entry name" value="Subtilisin-like protease SBT1.5"/>
    <property type="match status" value="1"/>
</dbReference>
<reference evidence="13" key="1">
    <citation type="submission" date="2018-11" db="EMBL/GenBank/DDBJ databases">
        <authorList>
            <consortium name="Genoscope - CEA"/>
            <person name="William W."/>
        </authorList>
    </citation>
    <scope>NUCLEOTIDE SEQUENCE</scope>
</reference>
<feature type="active site" description="Charge relay system" evidence="7 8">
    <location>
        <position position="563"/>
    </location>
</feature>
<evidence type="ECO:0000259" key="11">
    <source>
        <dbReference type="Pfam" id="PF05922"/>
    </source>
</evidence>
<dbReference type="Gene3D" id="3.30.70.80">
    <property type="entry name" value="Peptidase S8 propeptide/proteinase inhibitor I9"/>
    <property type="match status" value="1"/>
</dbReference>
<dbReference type="CDD" id="cd02120">
    <property type="entry name" value="PA_subtilisin_like"/>
    <property type="match status" value="1"/>
</dbReference>
<dbReference type="PRINTS" id="PR00723">
    <property type="entry name" value="SUBTILISIN"/>
</dbReference>
<feature type="domain" description="Peptidase S8/S53" evidence="10">
    <location>
        <begin position="138"/>
        <end position="602"/>
    </location>
</feature>
<dbReference type="InterPro" id="IPR034197">
    <property type="entry name" value="Peptidases_S8_3"/>
</dbReference>
<feature type="chain" id="PRO_5018122198" evidence="9">
    <location>
        <begin position="21"/>
        <end position="785"/>
    </location>
</feature>
<dbReference type="InterPro" id="IPR036852">
    <property type="entry name" value="Peptidase_S8/S53_dom_sf"/>
</dbReference>
<dbReference type="Gene3D" id="2.60.40.2310">
    <property type="match status" value="1"/>
</dbReference>
<dbReference type="InterPro" id="IPR010259">
    <property type="entry name" value="S8pro/Inhibitor_I9"/>
</dbReference>
<dbReference type="GO" id="GO:0004252">
    <property type="term" value="F:serine-type endopeptidase activity"/>
    <property type="evidence" value="ECO:0007669"/>
    <property type="project" value="UniProtKB-UniRule"/>
</dbReference>
<keyword evidence="4 8" id="KW-0378">Hydrolase</keyword>
<dbReference type="FunFam" id="3.50.30.30:FF:000005">
    <property type="entry name" value="subtilisin-like protease SBT1.5"/>
    <property type="match status" value="1"/>
</dbReference>
<dbReference type="GO" id="GO:0006508">
    <property type="term" value="P:proteolysis"/>
    <property type="evidence" value="ECO:0007669"/>
    <property type="project" value="UniProtKB-KW"/>
</dbReference>
<evidence type="ECO:0000256" key="3">
    <source>
        <dbReference type="ARBA" id="ARBA00022729"/>
    </source>
</evidence>
<sequence>MTNYRTLIFVVLSLIIFLNGQSIFVARAVAESKVHIVYLGQKQHDDPEFVTESHHQMLCSLLGSKEDAHGSMVYSYRHGFSGFAAKLTKSQAKKIANLPEVVHVIPDSFYKLKTTRTWDYLGLSASSPKNLLNETNMGEQIIIGIIDTGVWPESEVFNDDGIGSVPSHWKGGCQSGEMFNSSHCNKKLIGAKYFINGFLEENKSFNSKESLDFISPRDLNGHGTHVATIAAGSYVQDISYKGLSGGTVRGGAPRARIAMYKGCWYLDDLDITTCSSADILKAMDEAIHDGVDVLSLSLGSVVPLHGEIDIRDGISTGAFHAVLKGITVVCAGGNSGPEAQTVTNTAPWIVTVAATTLDRSFPTPITLGNNKVILGQAMYTGPELGFTSLVYPEDPGNSNETFSGTCEDLSLNSNDTMVGKVVLCFTASSSSGSVSSAAGSVKKAGGLAVIIARHPGSDLEPCLDDFPCVSVDYELGTNILLYIRSTGHFSVDLSPVLKIQPSTTLVGQPVGTKVASFSSRGPNSIAPAILKPDIAAPGASILAATTTNTTLNDGGFIMLSGTSMAAPVISGVVALLKALHPDWSPAAIRSAIVTTAWRTDPFGEQIDAEGSSRKLADPFDYGGGLVNPEKAVKPGLVYDLDLEDYVLYMCSVGYNDSSISQLVGERTTCSNPRPSVLDLNLPSITIPDLKEEVTLTRTVTNVGPPSSVYKVKVEPPLGVQVTVMPNKLVFNSKTKKLSYHVRVSTRHKINTGFYFGSLTWSDSVHDVIIPLSVRTQILQNYYDEN</sequence>
<dbReference type="InterPro" id="IPR000209">
    <property type="entry name" value="Peptidase_S8/S53_dom"/>
</dbReference>
<evidence type="ECO:0000256" key="2">
    <source>
        <dbReference type="ARBA" id="ARBA00022670"/>
    </source>
</evidence>
<dbReference type="InterPro" id="IPR045051">
    <property type="entry name" value="SBT"/>
</dbReference>
<dbReference type="PANTHER" id="PTHR10795">
    <property type="entry name" value="PROPROTEIN CONVERTASE SUBTILISIN/KEXIN"/>
    <property type="match status" value="1"/>
</dbReference>
<evidence type="ECO:0000256" key="9">
    <source>
        <dbReference type="SAM" id="SignalP"/>
    </source>
</evidence>
<gene>
    <name evidence="13" type="ORF">BRAA02T07655Z</name>
</gene>
<feature type="active site" description="Charge relay system" evidence="7 8">
    <location>
        <position position="147"/>
    </location>
</feature>
<evidence type="ECO:0000313" key="13">
    <source>
        <dbReference type="EMBL" id="VDC90106.1"/>
    </source>
</evidence>
<feature type="domain" description="Subtilisin-like protease fibronectin type-III" evidence="12">
    <location>
        <begin position="678"/>
        <end position="773"/>
    </location>
</feature>
<evidence type="ECO:0000256" key="6">
    <source>
        <dbReference type="ARBA" id="ARBA00023180"/>
    </source>
</evidence>
<accession>A0A3P6A8P7</accession>
<dbReference type="InterPro" id="IPR015500">
    <property type="entry name" value="Peptidase_S8_subtilisin-rel"/>
</dbReference>
<feature type="domain" description="Inhibitor I9" evidence="11">
    <location>
        <begin position="34"/>
        <end position="112"/>
    </location>
</feature>
<dbReference type="InterPro" id="IPR037045">
    <property type="entry name" value="S8pro/Inhibitor_I9_sf"/>
</dbReference>
<dbReference type="Pfam" id="PF05922">
    <property type="entry name" value="Inhibitor_I9"/>
    <property type="match status" value="1"/>
</dbReference>
<comment type="similarity">
    <text evidence="1 8">Belongs to the peptidase S8 family.</text>
</comment>
<dbReference type="PROSITE" id="PS51892">
    <property type="entry name" value="SUBTILASE"/>
    <property type="match status" value="1"/>
</dbReference>
<proteinExistence type="inferred from homology"/>
<dbReference type="InterPro" id="IPR023828">
    <property type="entry name" value="Peptidase_S8_Ser-AS"/>
</dbReference>
<evidence type="ECO:0000259" key="12">
    <source>
        <dbReference type="Pfam" id="PF17766"/>
    </source>
</evidence>
<dbReference type="SUPFAM" id="SSF52743">
    <property type="entry name" value="Subtilisin-like"/>
    <property type="match status" value="1"/>
</dbReference>
<evidence type="ECO:0000256" key="4">
    <source>
        <dbReference type="ARBA" id="ARBA00022801"/>
    </source>
</evidence>
<dbReference type="AlphaFoldDB" id="A0A3P6A8P7"/>
<dbReference type="Pfam" id="PF00082">
    <property type="entry name" value="Peptidase_S8"/>
    <property type="match status" value="1"/>
</dbReference>
<organism evidence="13">
    <name type="scientific">Brassica campestris</name>
    <name type="common">Field mustard</name>
    <dbReference type="NCBI Taxonomy" id="3711"/>
    <lineage>
        <taxon>Eukaryota</taxon>
        <taxon>Viridiplantae</taxon>
        <taxon>Streptophyta</taxon>
        <taxon>Embryophyta</taxon>
        <taxon>Tracheophyta</taxon>
        <taxon>Spermatophyta</taxon>
        <taxon>Magnoliopsida</taxon>
        <taxon>eudicotyledons</taxon>
        <taxon>Gunneridae</taxon>
        <taxon>Pentapetalae</taxon>
        <taxon>rosids</taxon>
        <taxon>malvids</taxon>
        <taxon>Brassicales</taxon>
        <taxon>Brassicaceae</taxon>
        <taxon>Brassiceae</taxon>
        <taxon>Brassica</taxon>
    </lineage>
</organism>
<feature type="signal peptide" evidence="9">
    <location>
        <begin position="1"/>
        <end position="20"/>
    </location>
</feature>
<dbReference type="Pfam" id="PF17766">
    <property type="entry name" value="fn3_6"/>
    <property type="match status" value="1"/>
</dbReference>
<protein>
    <submittedName>
        <fullName evidence="13">Uncharacterized protein</fullName>
    </submittedName>
</protein>
<keyword evidence="5 8" id="KW-0720">Serine protease</keyword>
<dbReference type="EMBL" id="LR031573">
    <property type="protein sequence ID" value="VDC90106.1"/>
    <property type="molecule type" value="Genomic_DNA"/>
</dbReference>